<evidence type="ECO:0000256" key="4">
    <source>
        <dbReference type="ARBA" id="ARBA00022692"/>
    </source>
</evidence>
<dbReference type="GO" id="GO:0022857">
    <property type="term" value="F:transmembrane transporter activity"/>
    <property type="evidence" value="ECO:0007669"/>
    <property type="project" value="TreeGrafter"/>
</dbReference>
<organism evidence="9 10">
    <name type="scientific">Flintibacter hominis</name>
    <dbReference type="NCBI Taxonomy" id="2763048"/>
    <lineage>
        <taxon>Bacteria</taxon>
        <taxon>Bacillati</taxon>
        <taxon>Bacillota</taxon>
        <taxon>Clostridia</taxon>
        <taxon>Eubacteriales</taxon>
        <taxon>Flintibacter</taxon>
    </lineage>
</organism>
<feature type="transmembrane region" description="Helical" evidence="7">
    <location>
        <begin position="398"/>
        <end position="421"/>
    </location>
</feature>
<evidence type="ECO:0000256" key="7">
    <source>
        <dbReference type="SAM" id="Phobius"/>
    </source>
</evidence>
<feature type="transmembrane region" description="Helical" evidence="7">
    <location>
        <begin position="315"/>
        <end position="348"/>
    </location>
</feature>
<dbReference type="EMBL" id="JACOPO010000008">
    <property type="protein sequence ID" value="MBC5723367.1"/>
    <property type="molecule type" value="Genomic_DNA"/>
</dbReference>
<dbReference type="Pfam" id="PF06808">
    <property type="entry name" value="DctM"/>
    <property type="match status" value="1"/>
</dbReference>
<evidence type="ECO:0000313" key="9">
    <source>
        <dbReference type="EMBL" id="MBC5723367.1"/>
    </source>
</evidence>
<comment type="caution">
    <text evidence="9">The sequence shown here is derived from an EMBL/GenBank/DDBJ whole genome shotgun (WGS) entry which is preliminary data.</text>
</comment>
<feature type="transmembrane region" description="Helical" evidence="7">
    <location>
        <begin position="137"/>
        <end position="161"/>
    </location>
</feature>
<keyword evidence="2" id="KW-1003">Cell membrane</keyword>
<sequence>MSGLTALMLIAFMVMVLIGVPITFSTGAAVMLYLVLGGDIPGTLLVQRMYNSSVSFTMLAVPLFIIAGELMNKAGITKRIVRLSSTLVGHIRGSLAHVTIFASMLFAGMSGSSVAAASSVGGMLIPAMKEDGYDAGFGAAVTACSATMGPIIPPSIAFIIYSSITGDSVGKLFLGGMVPGIIMGVSLMVIAYLISKKRNYPIHERSSTAEKLSAAKGSVLAILMPVIILGGIMSGIFTSTEAGAVGLLYGLLVGLVTRELPMKEVPTVLVNGALTSASIMYIIATSQALGWILTIERLPQALVAFLSSLTSNSTLIIFIILGTLLIMGCFLVDTAMITIMTPLFIPIVKQYGIDPIQFGVVMVMMTTVGGITPPVGNLLFVASGIAKTPVLRTAKAMIPFACALLFSMAVCALFPPLVTFLPNLLG</sequence>
<keyword evidence="3" id="KW-0997">Cell inner membrane</keyword>
<protein>
    <submittedName>
        <fullName evidence="9">TRAP transporter large permease</fullName>
    </submittedName>
</protein>
<evidence type="ECO:0000256" key="6">
    <source>
        <dbReference type="ARBA" id="ARBA00023136"/>
    </source>
</evidence>
<feature type="transmembrane region" description="Helical" evidence="7">
    <location>
        <begin position="242"/>
        <end position="260"/>
    </location>
</feature>
<keyword evidence="4 7" id="KW-0812">Transmembrane</keyword>
<evidence type="ECO:0000256" key="1">
    <source>
        <dbReference type="ARBA" id="ARBA00004429"/>
    </source>
</evidence>
<feature type="transmembrane region" description="Helical" evidence="7">
    <location>
        <begin position="106"/>
        <end position="125"/>
    </location>
</feature>
<feature type="transmembrane region" description="Helical" evidence="7">
    <location>
        <begin position="360"/>
        <end position="386"/>
    </location>
</feature>
<comment type="subcellular location">
    <subcellularLocation>
        <location evidence="1">Cell inner membrane</location>
        <topology evidence="1">Multi-pass membrane protein</topology>
    </subcellularLocation>
</comment>
<evidence type="ECO:0000259" key="8">
    <source>
        <dbReference type="Pfam" id="PF06808"/>
    </source>
</evidence>
<dbReference type="NCBIfam" id="TIGR00786">
    <property type="entry name" value="dctM"/>
    <property type="match status" value="1"/>
</dbReference>
<dbReference type="PIRSF" id="PIRSF006066">
    <property type="entry name" value="HI0050"/>
    <property type="match status" value="1"/>
</dbReference>
<evidence type="ECO:0000313" key="10">
    <source>
        <dbReference type="Proteomes" id="UP000628736"/>
    </source>
</evidence>
<feature type="transmembrane region" description="Helical" evidence="7">
    <location>
        <begin position="215"/>
        <end position="236"/>
    </location>
</feature>
<feature type="transmembrane region" description="Helical" evidence="7">
    <location>
        <begin position="7"/>
        <end position="36"/>
    </location>
</feature>
<keyword evidence="5 7" id="KW-1133">Transmembrane helix</keyword>
<keyword evidence="10" id="KW-1185">Reference proteome</keyword>
<feature type="transmembrane region" description="Helical" evidence="7">
    <location>
        <begin position="272"/>
        <end position="295"/>
    </location>
</feature>
<keyword evidence="6 7" id="KW-0472">Membrane</keyword>
<accession>A0A8J6M8X3</accession>
<dbReference type="RefSeq" id="WP_186853190.1">
    <property type="nucleotide sequence ID" value="NZ_JACOPO010000008.1"/>
</dbReference>
<name>A0A8J6M8X3_9FIRM</name>
<evidence type="ECO:0000256" key="3">
    <source>
        <dbReference type="ARBA" id="ARBA00022519"/>
    </source>
</evidence>
<dbReference type="Proteomes" id="UP000628736">
    <property type="component" value="Unassembled WGS sequence"/>
</dbReference>
<feature type="transmembrane region" description="Helical" evidence="7">
    <location>
        <begin position="48"/>
        <end position="68"/>
    </location>
</feature>
<feature type="domain" description="TRAP C4-dicarboxylate transport system permease DctM subunit" evidence="8">
    <location>
        <begin position="9"/>
        <end position="416"/>
    </location>
</feature>
<reference evidence="9" key="1">
    <citation type="submission" date="2020-08" db="EMBL/GenBank/DDBJ databases">
        <title>Genome public.</title>
        <authorList>
            <person name="Liu C."/>
            <person name="Sun Q."/>
        </authorList>
    </citation>
    <scope>NUCLEOTIDE SEQUENCE</scope>
    <source>
        <strain evidence="9">NSJ-23</strain>
    </source>
</reference>
<feature type="transmembrane region" description="Helical" evidence="7">
    <location>
        <begin position="173"/>
        <end position="194"/>
    </location>
</feature>
<evidence type="ECO:0000256" key="5">
    <source>
        <dbReference type="ARBA" id="ARBA00022989"/>
    </source>
</evidence>
<dbReference type="InterPro" id="IPR004681">
    <property type="entry name" value="TRAP_DctM"/>
</dbReference>
<dbReference type="InterPro" id="IPR010656">
    <property type="entry name" value="DctM"/>
</dbReference>
<dbReference type="PANTHER" id="PTHR33362">
    <property type="entry name" value="SIALIC ACID TRAP TRANSPORTER PERMEASE PROTEIN SIAT-RELATED"/>
    <property type="match status" value="1"/>
</dbReference>
<dbReference type="GO" id="GO:0005886">
    <property type="term" value="C:plasma membrane"/>
    <property type="evidence" value="ECO:0007669"/>
    <property type="project" value="UniProtKB-SubCell"/>
</dbReference>
<proteinExistence type="predicted"/>
<dbReference type="AlphaFoldDB" id="A0A8J6M8X3"/>
<gene>
    <name evidence="9" type="ORF">H8S11_11160</name>
</gene>
<evidence type="ECO:0000256" key="2">
    <source>
        <dbReference type="ARBA" id="ARBA00022475"/>
    </source>
</evidence>